<dbReference type="RefSeq" id="WP_078981082.1">
    <property type="nucleotide sequence ID" value="NZ_MWQN01000003.1"/>
</dbReference>
<name>A0A1T3NMB8_9ACTN</name>
<evidence type="ECO:0000256" key="1">
    <source>
        <dbReference type="SAM" id="MobiDB-lite"/>
    </source>
</evidence>
<organism evidence="3 4">
    <name type="scientific">Embleya scabrispora</name>
    <dbReference type="NCBI Taxonomy" id="159449"/>
    <lineage>
        <taxon>Bacteria</taxon>
        <taxon>Bacillati</taxon>
        <taxon>Actinomycetota</taxon>
        <taxon>Actinomycetes</taxon>
        <taxon>Kitasatosporales</taxon>
        <taxon>Streptomycetaceae</taxon>
        <taxon>Embleya</taxon>
    </lineage>
</organism>
<dbReference type="Gene3D" id="2.60.40.1180">
    <property type="entry name" value="Golgi alpha-mannosidase II"/>
    <property type="match status" value="1"/>
</dbReference>
<sequence length="104" mass="10664">MIAVDQHPLGRRGTVVANNAGLVVMVKELADGDRAVSLTNETGSTATISTTADALGIANRGPYRLKDPWTKVPSTNTTGTISASVPSHATVVHRTAPGPAPLPP</sequence>
<dbReference type="STRING" id="159449.B4N89_37830"/>
<proteinExistence type="predicted"/>
<feature type="region of interest" description="Disordered" evidence="1">
    <location>
        <begin position="76"/>
        <end position="104"/>
    </location>
</feature>
<feature type="domain" description="Alpha galactosidase C-terminal" evidence="2">
    <location>
        <begin position="21"/>
        <end position="94"/>
    </location>
</feature>
<reference evidence="3 4" key="1">
    <citation type="submission" date="2017-03" db="EMBL/GenBank/DDBJ databases">
        <title>Draft genome sequence of Streptomyces scabrisporus NF3, endophyte isolated from Amphipterygium adstringens.</title>
        <authorList>
            <person name="Vazquez M."/>
            <person name="Ceapa C.D."/>
            <person name="Rodriguez Luna D."/>
            <person name="Sanchez Esquivel S."/>
        </authorList>
    </citation>
    <scope>NUCLEOTIDE SEQUENCE [LARGE SCALE GENOMIC DNA]</scope>
    <source>
        <strain evidence="3 4">NF3</strain>
    </source>
</reference>
<dbReference type="SUPFAM" id="SSF51011">
    <property type="entry name" value="Glycosyl hydrolase domain"/>
    <property type="match status" value="1"/>
</dbReference>
<dbReference type="Pfam" id="PF17801">
    <property type="entry name" value="Melibiase_C"/>
    <property type="match status" value="1"/>
</dbReference>
<dbReference type="Proteomes" id="UP000190037">
    <property type="component" value="Unassembled WGS sequence"/>
</dbReference>
<dbReference type="InterPro" id="IPR013780">
    <property type="entry name" value="Glyco_hydro_b"/>
</dbReference>
<dbReference type="InterPro" id="IPR041233">
    <property type="entry name" value="Melibiase_C"/>
</dbReference>
<evidence type="ECO:0000259" key="2">
    <source>
        <dbReference type="Pfam" id="PF17801"/>
    </source>
</evidence>
<feature type="compositionally biased region" description="Polar residues" evidence="1">
    <location>
        <begin position="76"/>
        <end position="87"/>
    </location>
</feature>
<dbReference type="AlphaFoldDB" id="A0A1T3NMB8"/>
<protein>
    <recommendedName>
        <fullName evidence="2">Alpha galactosidase C-terminal domain-containing protein</fullName>
    </recommendedName>
</protein>
<evidence type="ECO:0000313" key="3">
    <source>
        <dbReference type="EMBL" id="OPC77989.1"/>
    </source>
</evidence>
<keyword evidence="4" id="KW-1185">Reference proteome</keyword>
<dbReference type="EMBL" id="MWQN01000003">
    <property type="protein sequence ID" value="OPC77989.1"/>
    <property type="molecule type" value="Genomic_DNA"/>
</dbReference>
<gene>
    <name evidence="3" type="ORF">B4N89_37830</name>
</gene>
<accession>A0A1T3NMB8</accession>
<evidence type="ECO:0000313" key="4">
    <source>
        <dbReference type="Proteomes" id="UP000190037"/>
    </source>
</evidence>
<comment type="caution">
    <text evidence="3">The sequence shown here is derived from an EMBL/GenBank/DDBJ whole genome shotgun (WGS) entry which is preliminary data.</text>
</comment>